<feature type="region of interest" description="Disordered" evidence="3">
    <location>
        <begin position="90"/>
        <end position="112"/>
    </location>
</feature>
<dbReference type="OrthoDB" id="439808at2759"/>
<comment type="caution">
    <text evidence="5">The sequence shown here is derived from an EMBL/GenBank/DDBJ whole genome shotgun (WGS) entry which is preliminary data.</text>
</comment>
<protein>
    <recommendedName>
        <fullName evidence="4">RRM domain-containing protein</fullName>
    </recommendedName>
</protein>
<keyword evidence="1 2" id="KW-0694">RNA-binding</keyword>
<evidence type="ECO:0000313" key="6">
    <source>
        <dbReference type="Proteomes" id="UP000253664"/>
    </source>
</evidence>
<dbReference type="EMBL" id="LKCN02000011">
    <property type="protein sequence ID" value="RCI10878.1"/>
    <property type="molecule type" value="Genomic_DNA"/>
</dbReference>
<dbReference type="SMART" id="SM00360">
    <property type="entry name" value="RRM"/>
    <property type="match status" value="1"/>
</dbReference>
<evidence type="ECO:0000313" key="5">
    <source>
        <dbReference type="EMBL" id="RCI10878.1"/>
    </source>
</evidence>
<organism evidence="5 6">
    <name type="scientific">Ophiocordyceps polyrhachis-furcata BCC 54312</name>
    <dbReference type="NCBI Taxonomy" id="1330021"/>
    <lineage>
        <taxon>Eukaryota</taxon>
        <taxon>Fungi</taxon>
        <taxon>Dikarya</taxon>
        <taxon>Ascomycota</taxon>
        <taxon>Pezizomycotina</taxon>
        <taxon>Sordariomycetes</taxon>
        <taxon>Hypocreomycetidae</taxon>
        <taxon>Hypocreales</taxon>
        <taxon>Ophiocordycipitaceae</taxon>
        <taxon>Ophiocordyceps</taxon>
    </lineage>
</organism>
<dbReference type="SUPFAM" id="SSF54928">
    <property type="entry name" value="RNA-binding domain, RBD"/>
    <property type="match status" value="1"/>
</dbReference>
<dbReference type="InterPro" id="IPR052462">
    <property type="entry name" value="SLIRP/GR-RBP-like"/>
</dbReference>
<name>A0A367L8X7_9HYPO</name>
<gene>
    <name evidence="5" type="ORF">L249_5208</name>
</gene>
<dbReference type="AlphaFoldDB" id="A0A367L8X7"/>
<evidence type="ECO:0000256" key="2">
    <source>
        <dbReference type="PROSITE-ProRule" id="PRU00176"/>
    </source>
</evidence>
<dbReference type="InterPro" id="IPR012677">
    <property type="entry name" value="Nucleotide-bd_a/b_plait_sf"/>
</dbReference>
<feature type="domain" description="RRM" evidence="4">
    <location>
        <begin position="25"/>
        <end position="103"/>
    </location>
</feature>
<accession>A0A367L8X7</accession>
<dbReference type="STRING" id="1330021.A0A367L8X7"/>
<evidence type="ECO:0000256" key="3">
    <source>
        <dbReference type="SAM" id="MobiDB-lite"/>
    </source>
</evidence>
<dbReference type="GO" id="GO:0003723">
    <property type="term" value="F:RNA binding"/>
    <property type="evidence" value="ECO:0007669"/>
    <property type="project" value="UniProtKB-UniRule"/>
</dbReference>
<evidence type="ECO:0000256" key="1">
    <source>
        <dbReference type="ARBA" id="ARBA00022884"/>
    </source>
</evidence>
<dbReference type="PANTHER" id="PTHR48027">
    <property type="entry name" value="HETEROGENEOUS NUCLEAR RIBONUCLEOPROTEIN 87F-RELATED"/>
    <property type="match status" value="1"/>
</dbReference>
<dbReference type="Proteomes" id="UP000253664">
    <property type="component" value="Unassembled WGS sequence"/>
</dbReference>
<reference evidence="5 6" key="1">
    <citation type="journal article" date="2015" name="BMC Genomics">
        <title>Insights from the genome of Ophiocordyceps polyrhachis-furcata to pathogenicity and host specificity in insect fungi.</title>
        <authorList>
            <person name="Wichadakul D."/>
            <person name="Kobmoo N."/>
            <person name="Ingsriswang S."/>
            <person name="Tangphatsornruang S."/>
            <person name="Chantasingh D."/>
            <person name="Luangsa-ard J.J."/>
            <person name="Eurwilaichitr L."/>
        </authorList>
    </citation>
    <scope>NUCLEOTIDE SEQUENCE [LARGE SCALE GENOMIC DNA]</scope>
    <source>
        <strain evidence="5 6">BCC 54312</strain>
    </source>
</reference>
<dbReference type="Pfam" id="PF00076">
    <property type="entry name" value="RRM_1"/>
    <property type="match status" value="1"/>
</dbReference>
<evidence type="ECO:0000259" key="4">
    <source>
        <dbReference type="PROSITE" id="PS50102"/>
    </source>
</evidence>
<dbReference type="Gene3D" id="3.30.70.330">
    <property type="match status" value="1"/>
</dbReference>
<keyword evidence="6" id="KW-1185">Reference proteome</keyword>
<dbReference type="PROSITE" id="PS50102">
    <property type="entry name" value="RRM"/>
    <property type="match status" value="1"/>
</dbReference>
<sequence length="112" mass="12511">MSRLMLAGFRRQFTTARPLFMDYQSRVFVGGLPWSIRATQLKETFSKFGNVTDVNIVTDPVSGRSRGFGFVQYDEVQHAEAAVHEGNGMDLEGRSISVQPCNVPRNRDAPTS</sequence>
<dbReference type="InterPro" id="IPR000504">
    <property type="entry name" value="RRM_dom"/>
</dbReference>
<dbReference type="InterPro" id="IPR035979">
    <property type="entry name" value="RBD_domain_sf"/>
</dbReference>
<proteinExistence type="predicted"/>